<protein>
    <submittedName>
        <fullName evidence="2">Uncharacterized protein</fullName>
    </submittedName>
</protein>
<name>A0A9P7G5I3_9AGAR</name>
<sequence length="149" mass="17579">MFEMHSQPANRVSHLCLQYHVSVAYIRLTMGSTVNQIFVVYLACSMLLWCLAITPWRPINPQPEYYAFNILIFLYLNSFVALMYYLFNRGSTVRYEDLESVQIRIEESLADALENNRFAHTDHLCLFEEEFKISNKNILTKKRLARKQS</sequence>
<evidence type="ECO:0000313" key="3">
    <source>
        <dbReference type="Proteomes" id="UP000775547"/>
    </source>
</evidence>
<feature type="transmembrane region" description="Helical" evidence="1">
    <location>
        <begin position="65"/>
        <end position="87"/>
    </location>
</feature>
<accession>A0A9P7G5I3</accession>
<keyword evidence="1" id="KW-1133">Transmembrane helix</keyword>
<gene>
    <name evidence="2" type="ORF">DXG03_005782</name>
</gene>
<evidence type="ECO:0000256" key="1">
    <source>
        <dbReference type="SAM" id="Phobius"/>
    </source>
</evidence>
<proteinExistence type="predicted"/>
<reference evidence="2" key="2">
    <citation type="submission" date="2021-10" db="EMBL/GenBank/DDBJ databases">
        <title>Phylogenomics reveals ancestral predisposition of the termite-cultivated fungus Termitomyces towards a domesticated lifestyle.</title>
        <authorList>
            <person name="Auxier B."/>
            <person name="Grum-Grzhimaylo A."/>
            <person name="Cardenas M.E."/>
            <person name="Lodge J.D."/>
            <person name="Laessoe T."/>
            <person name="Pedersen O."/>
            <person name="Smith M.E."/>
            <person name="Kuyper T.W."/>
            <person name="Franco-Molano E.A."/>
            <person name="Baroni T.J."/>
            <person name="Aanen D.K."/>
        </authorList>
    </citation>
    <scope>NUCLEOTIDE SEQUENCE</scope>
    <source>
        <strain evidence="2">AP01</strain>
        <tissue evidence="2">Mycelium</tissue>
    </source>
</reference>
<evidence type="ECO:0000313" key="2">
    <source>
        <dbReference type="EMBL" id="KAG5641200.1"/>
    </source>
</evidence>
<keyword evidence="1" id="KW-0472">Membrane</keyword>
<keyword evidence="3" id="KW-1185">Reference proteome</keyword>
<dbReference type="Proteomes" id="UP000775547">
    <property type="component" value="Unassembled WGS sequence"/>
</dbReference>
<organism evidence="2 3">
    <name type="scientific">Asterophora parasitica</name>
    <dbReference type="NCBI Taxonomy" id="117018"/>
    <lineage>
        <taxon>Eukaryota</taxon>
        <taxon>Fungi</taxon>
        <taxon>Dikarya</taxon>
        <taxon>Basidiomycota</taxon>
        <taxon>Agaricomycotina</taxon>
        <taxon>Agaricomycetes</taxon>
        <taxon>Agaricomycetidae</taxon>
        <taxon>Agaricales</taxon>
        <taxon>Tricholomatineae</taxon>
        <taxon>Lyophyllaceae</taxon>
        <taxon>Asterophora</taxon>
    </lineage>
</organism>
<dbReference type="EMBL" id="JABCKV010000365">
    <property type="protein sequence ID" value="KAG5641200.1"/>
    <property type="molecule type" value="Genomic_DNA"/>
</dbReference>
<dbReference type="AlphaFoldDB" id="A0A9P7G5I3"/>
<feature type="transmembrane region" description="Helical" evidence="1">
    <location>
        <begin position="37"/>
        <end position="59"/>
    </location>
</feature>
<reference evidence="2" key="1">
    <citation type="submission" date="2020-07" db="EMBL/GenBank/DDBJ databases">
        <authorList>
            <person name="Nieuwenhuis M."/>
            <person name="Van De Peppel L.J.J."/>
        </authorList>
    </citation>
    <scope>NUCLEOTIDE SEQUENCE</scope>
    <source>
        <strain evidence="2">AP01</strain>
        <tissue evidence="2">Mycelium</tissue>
    </source>
</reference>
<keyword evidence="1" id="KW-0812">Transmembrane</keyword>
<comment type="caution">
    <text evidence="2">The sequence shown here is derived from an EMBL/GenBank/DDBJ whole genome shotgun (WGS) entry which is preliminary data.</text>
</comment>